<feature type="compositionally biased region" description="Basic and acidic residues" evidence="1">
    <location>
        <begin position="143"/>
        <end position="161"/>
    </location>
</feature>
<keyword evidence="2" id="KW-0812">Transmembrane</keyword>
<evidence type="ECO:0000313" key="4">
    <source>
        <dbReference type="EMBL" id="CAF1205483.1"/>
    </source>
</evidence>
<feature type="compositionally biased region" description="Polar residues" evidence="1">
    <location>
        <begin position="121"/>
        <end position="137"/>
    </location>
</feature>
<dbReference type="EMBL" id="CAJOAX010000960">
    <property type="protein sequence ID" value="CAF3671064.1"/>
    <property type="molecule type" value="Genomic_DNA"/>
</dbReference>
<evidence type="ECO:0000256" key="1">
    <source>
        <dbReference type="SAM" id="MobiDB-lite"/>
    </source>
</evidence>
<dbReference type="Proteomes" id="UP000663823">
    <property type="component" value="Unassembled WGS sequence"/>
</dbReference>
<protein>
    <submittedName>
        <fullName evidence="4">Uncharacterized protein</fullName>
    </submittedName>
</protein>
<evidence type="ECO:0000313" key="3">
    <source>
        <dbReference type="EMBL" id="CAF0778721.1"/>
    </source>
</evidence>
<comment type="caution">
    <text evidence="4">The sequence shown here is derived from an EMBL/GenBank/DDBJ whole genome shotgun (WGS) entry which is preliminary data.</text>
</comment>
<dbReference type="EMBL" id="CAJNOO010001841">
    <property type="protein sequence ID" value="CAF1205483.1"/>
    <property type="molecule type" value="Genomic_DNA"/>
</dbReference>
<dbReference type="OrthoDB" id="9994698at2759"/>
<proteinExistence type="predicted"/>
<sequence>MDIKNFYPNRTIVSSRTIYNLVQIRRAGSRFAAYRNRTHRNLTTNNFHLFENNSLDKNNDNINVYQNNTDDLKKLFSQYLNERLKAMIIISSVALIFMVIVVTICIIGRYFRNKHSISTKGIEQTTPLNPPKQTNRTKGFCQSDHDTRDFSRKPRKLPTDV</sequence>
<keyword evidence="2" id="KW-0472">Membrane</keyword>
<name>A0A814WS30_9BILA</name>
<dbReference type="Proteomes" id="UP000663864">
    <property type="component" value="Unassembled WGS sequence"/>
</dbReference>
<dbReference type="AlphaFoldDB" id="A0A814WS30"/>
<dbReference type="Proteomes" id="UP000663836">
    <property type="component" value="Unassembled WGS sequence"/>
</dbReference>
<dbReference type="Proteomes" id="UP000663882">
    <property type="component" value="Unassembled WGS sequence"/>
</dbReference>
<feature type="region of interest" description="Disordered" evidence="1">
    <location>
        <begin position="121"/>
        <end position="161"/>
    </location>
</feature>
<organism evidence="4 7">
    <name type="scientific">Rotaria sordida</name>
    <dbReference type="NCBI Taxonomy" id="392033"/>
    <lineage>
        <taxon>Eukaryota</taxon>
        <taxon>Metazoa</taxon>
        <taxon>Spiralia</taxon>
        <taxon>Gnathifera</taxon>
        <taxon>Rotifera</taxon>
        <taxon>Eurotatoria</taxon>
        <taxon>Bdelloidea</taxon>
        <taxon>Philodinida</taxon>
        <taxon>Philodinidae</taxon>
        <taxon>Rotaria</taxon>
    </lineage>
</organism>
<accession>A0A814WS30</accession>
<evidence type="ECO:0000313" key="6">
    <source>
        <dbReference type="EMBL" id="CAF3671064.1"/>
    </source>
</evidence>
<evidence type="ECO:0000313" key="7">
    <source>
        <dbReference type="Proteomes" id="UP000663882"/>
    </source>
</evidence>
<gene>
    <name evidence="5" type="ORF">JBS370_LOCUS1074</name>
    <name evidence="6" type="ORF">OTI717_LOCUS10569</name>
    <name evidence="4" type="ORF">RFH988_LOCUS24843</name>
    <name evidence="3" type="ORF">ZHD862_LOCUS1264</name>
</gene>
<dbReference type="EMBL" id="CAJNOT010000021">
    <property type="protein sequence ID" value="CAF0778721.1"/>
    <property type="molecule type" value="Genomic_DNA"/>
</dbReference>
<evidence type="ECO:0000256" key="2">
    <source>
        <dbReference type="SAM" id="Phobius"/>
    </source>
</evidence>
<keyword evidence="2" id="KW-1133">Transmembrane helix</keyword>
<evidence type="ECO:0000313" key="5">
    <source>
        <dbReference type="EMBL" id="CAF3545428.1"/>
    </source>
</evidence>
<reference evidence="4" key="1">
    <citation type="submission" date="2021-02" db="EMBL/GenBank/DDBJ databases">
        <authorList>
            <person name="Nowell W R."/>
        </authorList>
    </citation>
    <scope>NUCLEOTIDE SEQUENCE</scope>
</reference>
<feature type="transmembrane region" description="Helical" evidence="2">
    <location>
        <begin position="86"/>
        <end position="111"/>
    </location>
</feature>
<dbReference type="EMBL" id="CAJOBD010000033">
    <property type="protein sequence ID" value="CAF3545428.1"/>
    <property type="molecule type" value="Genomic_DNA"/>
</dbReference>